<evidence type="ECO:0000313" key="3">
    <source>
        <dbReference type="Proteomes" id="UP000243904"/>
    </source>
</evidence>
<evidence type="ECO:0000313" key="2">
    <source>
        <dbReference type="EMBL" id="SDS52835.1"/>
    </source>
</evidence>
<organism evidence="2 3">
    <name type="scientific">Bradyrhizobium canariense</name>
    <dbReference type="NCBI Taxonomy" id="255045"/>
    <lineage>
        <taxon>Bacteria</taxon>
        <taxon>Pseudomonadati</taxon>
        <taxon>Pseudomonadota</taxon>
        <taxon>Alphaproteobacteria</taxon>
        <taxon>Hyphomicrobiales</taxon>
        <taxon>Nitrobacteraceae</taxon>
        <taxon>Bradyrhizobium</taxon>
    </lineage>
</organism>
<dbReference type="InterPro" id="IPR038186">
    <property type="entry name" value="CHAD_dom_sf"/>
</dbReference>
<dbReference type="Proteomes" id="UP000243904">
    <property type="component" value="Chromosome I"/>
</dbReference>
<accession>A0A1H1SXW1</accession>
<sequence length="308" mass="35279">MIRASQSDRTEGPKPAQHLRKVPATVARLDCATAFQRIALGCIANIKAHHGSACAGDAEAVHQIRMAITRLRAAVSFFAPMTVDAVWPRIKREIAWLNASLSAARDSDVVILYAQRKRYRAWTGQAGQQSLDQRRIQDHRRLARSLRSGRFQRFMKALLRWIESGPWLVGSARNARDERAEPLQAYSEWKLKHWHRRLVRKGHDLKTMEASRRHRLRIKVKRYRYMLEALMENLPSRRHAKIRHAQRAAKRLQGGLGDLRDLQRFGHVAAALSGEPGNGCPPGYAEQRRELLVEVVTACRSLKKTRPY</sequence>
<dbReference type="Pfam" id="PF05235">
    <property type="entry name" value="CHAD"/>
    <property type="match status" value="1"/>
</dbReference>
<dbReference type="EMBL" id="LT629750">
    <property type="protein sequence ID" value="SDS52835.1"/>
    <property type="molecule type" value="Genomic_DNA"/>
</dbReference>
<reference evidence="3" key="1">
    <citation type="submission" date="2016-10" db="EMBL/GenBank/DDBJ databases">
        <authorList>
            <person name="Varghese N."/>
            <person name="Submissions S."/>
        </authorList>
    </citation>
    <scope>NUCLEOTIDE SEQUENCE [LARGE SCALE GENOMIC DNA]</scope>
    <source>
        <strain evidence="3">GAS369</strain>
    </source>
</reference>
<evidence type="ECO:0000259" key="1">
    <source>
        <dbReference type="PROSITE" id="PS51708"/>
    </source>
</evidence>
<dbReference type="PANTHER" id="PTHR39339:SF1">
    <property type="entry name" value="CHAD DOMAIN-CONTAINING PROTEIN"/>
    <property type="match status" value="1"/>
</dbReference>
<dbReference type="PANTHER" id="PTHR39339">
    <property type="entry name" value="SLR1444 PROTEIN"/>
    <property type="match status" value="1"/>
</dbReference>
<name>A0A1H1SXW1_9BRAD</name>
<dbReference type="SMART" id="SM00880">
    <property type="entry name" value="CHAD"/>
    <property type="match status" value="1"/>
</dbReference>
<gene>
    <name evidence="2" type="ORF">SAMN05444158_2332</name>
</gene>
<proteinExistence type="predicted"/>
<feature type="domain" description="CHAD" evidence="1">
    <location>
        <begin position="28"/>
        <end position="308"/>
    </location>
</feature>
<dbReference type="RefSeq" id="WP_349536751.1">
    <property type="nucleotide sequence ID" value="NZ_LT629750.1"/>
</dbReference>
<dbReference type="InterPro" id="IPR007899">
    <property type="entry name" value="CHAD_dom"/>
</dbReference>
<dbReference type="AlphaFoldDB" id="A0A1H1SXW1"/>
<protein>
    <submittedName>
        <fullName evidence="2">CHAD domain-containing protein</fullName>
    </submittedName>
</protein>
<keyword evidence="3" id="KW-1185">Reference proteome</keyword>
<dbReference type="PROSITE" id="PS51708">
    <property type="entry name" value="CHAD"/>
    <property type="match status" value="1"/>
</dbReference>
<dbReference type="Gene3D" id="1.40.20.10">
    <property type="entry name" value="CHAD domain"/>
    <property type="match status" value="1"/>
</dbReference>